<feature type="region of interest" description="Disordered" evidence="1">
    <location>
        <begin position="1"/>
        <end position="116"/>
    </location>
</feature>
<evidence type="ECO:0000313" key="3">
    <source>
        <dbReference type="Proteomes" id="UP000002489"/>
    </source>
</evidence>
<feature type="compositionally biased region" description="Basic residues" evidence="1">
    <location>
        <begin position="105"/>
        <end position="116"/>
    </location>
</feature>
<sequence>MGKKSQKAVGQLTAQRRYELRSRRSAVCSDNKATGTPNTGATDEAADQGGSKLFELDSEIPRKKRTKKTQDRDDKIHETESPVLVGGYELGSYSNNSDRQVTNRLSRKRKRSENFR</sequence>
<organism evidence="2 3">
    <name type="scientific">Fusarium oxysporum (strain Fo5176)</name>
    <name type="common">Fusarium vascular wilt</name>
    <dbReference type="NCBI Taxonomy" id="660025"/>
    <lineage>
        <taxon>Eukaryota</taxon>
        <taxon>Fungi</taxon>
        <taxon>Dikarya</taxon>
        <taxon>Ascomycota</taxon>
        <taxon>Pezizomycotina</taxon>
        <taxon>Sordariomycetes</taxon>
        <taxon>Hypocreomycetidae</taxon>
        <taxon>Hypocreales</taxon>
        <taxon>Nectriaceae</taxon>
        <taxon>Fusarium</taxon>
        <taxon>Fusarium oxysporum species complex</taxon>
    </lineage>
</organism>
<dbReference type="AlphaFoldDB" id="A0A0C4DHZ3"/>
<feature type="compositionally biased region" description="Polar residues" evidence="1">
    <location>
        <begin position="92"/>
        <end position="104"/>
    </location>
</feature>
<dbReference type="Proteomes" id="UP000002489">
    <property type="component" value="Unassembled WGS sequence"/>
</dbReference>
<feature type="compositionally biased region" description="Polar residues" evidence="1">
    <location>
        <begin position="31"/>
        <end position="41"/>
    </location>
</feature>
<evidence type="ECO:0000256" key="1">
    <source>
        <dbReference type="SAM" id="MobiDB-lite"/>
    </source>
</evidence>
<accession>A0A0C4DHZ3</accession>
<evidence type="ECO:0000313" key="2">
    <source>
        <dbReference type="EnsemblFungi" id="FOXG_15974P0"/>
    </source>
</evidence>
<dbReference type="STRING" id="426428.A0A0C4DHZ3"/>
<protein>
    <submittedName>
        <fullName evidence="2">Uncharacterized protein</fullName>
    </submittedName>
</protein>
<proteinExistence type="predicted"/>
<name>A0A0C4DHZ3_FUSOF</name>
<feature type="compositionally biased region" description="Basic and acidic residues" evidence="1">
    <location>
        <begin position="68"/>
        <end position="80"/>
    </location>
</feature>
<dbReference type="EnsemblFungi" id="FOXG_15974T0">
    <property type="protein sequence ID" value="FOXG_15974P0"/>
    <property type="gene ID" value="FOXG_15974"/>
</dbReference>
<reference evidence="3" key="1">
    <citation type="journal article" date="2012" name="Mol. Plant Microbe Interact.">
        <title>A highly conserved effector in Fusarium oxysporum is required for full virulence on Arabidopsis.</title>
        <authorList>
            <person name="Thatcher L.F."/>
            <person name="Gardiner D.M."/>
            <person name="Kazan K."/>
            <person name="Manners J."/>
        </authorList>
    </citation>
    <scope>NUCLEOTIDE SEQUENCE [LARGE SCALE GENOMIC DNA]</scope>
    <source>
        <strain evidence="3">Fo5176</strain>
    </source>
</reference>
<reference evidence="2" key="2">
    <citation type="submission" date="2025-08" db="UniProtKB">
        <authorList>
            <consortium name="EnsemblFungi"/>
        </authorList>
    </citation>
    <scope>IDENTIFICATION</scope>
    <source>
        <strain evidence="2">4287 / CBS 123668 / FGSC 9935 / NRRL 34936</strain>
    </source>
</reference>